<dbReference type="CDD" id="cd17574">
    <property type="entry name" value="REC_OmpR"/>
    <property type="match status" value="1"/>
</dbReference>
<feature type="DNA-binding region" description="OmpR/PhoB-type" evidence="8">
    <location>
        <begin position="127"/>
        <end position="224"/>
    </location>
</feature>
<accession>A0A1T2XKA9</accession>
<dbReference type="FunFam" id="1.10.10.10:FF:000018">
    <property type="entry name" value="DNA-binding response regulator ResD"/>
    <property type="match status" value="1"/>
</dbReference>
<dbReference type="InterPro" id="IPR001867">
    <property type="entry name" value="OmpR/PhoB-type_DNA-bd"/>
</dbReference>
<dbReference type="CDD" id="cd00383">
    <property type="entry name" value="trans_reg_C"/>
    <property type="match status" value="1"/>
</dbReference>
<comment type="subcellular location">
    <subcellularLocation>
        <location evidence="1">Cytoplasm</location>
    </subcellularLocation>
</comment>
<dbReference type="EMBL" id="MSZX01000002">
    <property type="protein sequence ID" value="OPA80301.1"/>
    <property type="molecule type" value="Genomic_DNA"/>
</dbReference>
<feature type="modified residue" description="4-aspartylphosphate" evidence="7">
    <location>
        <position position="54"/>
    </location>
</feature>
<dbReference type="SUPFAM" id="SSF52172">
    <property type="entry name" value="CheY-like"/>
    <property type="match status" value="1"/>
</dbReference>
<evidence type="ECO:0000256" key="7">
    <source>
        <dbReference type="PROSITE-ProRule" id="PRU00169"/>
    </source>
</evidence>
<dbReference type="SMART" id="SM00448">
    <property type="entry name" value="REC"/>
    <property type="match status" value="1"/>
</dbReference>
<dbReference type="OrthoDB" id="9790442at2"/>
<dbReference type="GO" id="GO:0006355">
    <property type="term" value="P:regulation of DNA-templated transcription"/>
    <property type="evidence" value="ECO:0007669"/>
    <property type="project" value="InterPro"/>
</dbReference>
<gene>
    <name evidence="11" type="ORF">BVG16_06080</name>
</gene>
<proteinExistence type="predicted"/>
<dbReference type="PANTHER" id="PTHR48111">
    <property type="entry name" value="REGULATOR OF RPOS"/>
    <property type="match status" value="1"/>
</dbReference>
<sequence>MRQPNVLVIEDDAYIRDLLSLYLDKHQFNYDMAENGTQGIELFLSAKPDIVLLDIMLPEMDGWQVCEEIRRYSDVPVLMMTGKGESYDKLKGFELGADDYIVKPFDPKELMARLKAVLRRTQAGLVQEMIQYPGLAILMNEYKLVLNQSEYMLPPKEMELLHVLASHPNKVFTREQLLNQVWGHDYWGDFRTVDVHIKRIREKIGETEHWKIVTVWGVGYKFEVTA</sequence>
<dbReference type="Pfam" id="PF00486">
    <property type="entry name" value="Trans_reg_C"/>
    <property type="match status" value="1"/>
</dbReference>
<evidence type="ECO:0000256" key="3">
    <source>
        <dbReference type="ARBA" id="ARBA00023012"/>
    </source>
</evidence>
<dbReference type="STRING" id="1324314.BVG16_06080"/>
<keyword evidence="12" id="KW-1185">Reference proteome</keyword>
<dbReference type="PANTHER" id="PTHR48111:SF21">
    <property type="entry name" value="DNA-BINDING DUAL MASTER TRANSCRIPTIONAL REGULATOR RPAA"/>
    <property type="match status" value="1"/>
</dbReference>
<dbReference type="InterPro" id="IPR001789">
    <property type="entry name" value="Sig_transdc_resp-reg_receiver"/>
</dbReference>
<evidence type="ECO:0000256" key="5">
    <source>
        <dbReference type="ARBA" id="ARBA00023125"/>
    </source>
</evidence>
<dbReference type="GO" id="GO:0000976">
    <property type="term" value="F:transcription cis-regulatory region binding"/>
    <property type="evidence" value="ECO:0007669"/>
    <property type="project" value="TreeGrafter"/>
</dbReference>
<dbReference type="PROSITE" id="PS50110">
    <property type="entry name" value="RESPONSE_REGULATORY"/>
    <property type="match status" value="1"/>
</dbReference>
<evidence type="ECO:0000259" key="10">
    <source>
        <dbReference type="PROSITE" id="PS51755"/>
    </source>
</evidence>
<evidence type="ECO:0000256" key="6">
    <source>
        <dbReference type="ARBA" id="ARBA00023163"/>
    </source>
</evidence>
<dbReference type="InterPro" id="IPR011006">
    <property type="entry name" value="CheY-like_superfamily"/>
</dbReference>
<keyword evidence="6" id="KW-0804">Transcription</keyword>
<comment type="caution">
    <text evidence="11">The sequence shown here is derived from an EMBL/GenBank/DDBJ whole genome shotgun (WGS) entry which is preliminary data.</text>
</comment>
<dbReference type="Gene3D" id="3.40.50.2300">
    <property type="match status" value="1"/>
</dbReference>
<dbReference type="GO" id="GO:0005829">
    <property type="term" value="C:cytosol"/>
    <property type="evidence" value="ECO:0007669"/>
    <property type="project" value="TreeGrafter"/>
</dbReference>
<evidence type="ECO:0000256" key="1">
    <source>
        <dbReference type="ARBA" id="ARBA00004496"/>
    </source>
</evidence>
<protein>
    <submittedName>
        <fullName evidence="11">DNA-binding response regulator</fullName>
    </submittedName>
</protein>
<evidence type="ECO:0000313" key="12">
    <source>
        <dbReference type="Proteomes" id="UP000190188"/>
    </source>
</evidence>
<dbReference type="GO" id="GO:0000156">
    <property type="term" value="F:phosphorelay response regulator activity"/>
    <property type="evidence" value="ECO:0007669"/>
    <property type="project" value="TreeGrafter"/>
</dbReference>
<reference evidence="11 12" key="1">
    <citation type="submission" date="2017-01" db="EMBL/GenBank/DDBJ databases">
        <title>Genome analysis of Paenibacillus selenitrireducens ES3-24.</title>
        <authorList>
            <person name="Xu D."/>
            <person name="Yao R."/>
            <person name="Zheng S."/>
        </authorList>
    </citation>
    <scope>NUCLEOTIDE SEQUENCE [LARGE SCALE GENOMIC DNA]</scope>
    <source>
        <strain evidence="11 12">ES3-24</strain>
    </source>
</reference>
<dbReference type="Proteomes" id="UP000190188">
    <property type="component" value="Unassembled WGS sequence"/>
</dbReference>
<name>A0A1T2XKA9_9BACL</name>
<organism evidence="11 12">
    <name type="scientific">Paenibacillus selenitireducens</name>
    <dbReference type="NCBI Taxonomy" id="1324314"/>
    <lineage>
        <taxon>Bacteria</taxon>
        <taxon>Bacillati</taxon>
        <taxon>Bacillota</taxon>
        <taxon>Bacilli</taxon>
        <taxon>Bacillales</taxon>
        <taxon>Paenibacillaceae</taxon>
        <taxon>Paenibacillus</taxon>
    </lineage>
</organism>
<keyword evidence="2 7" id="KW-0597">Phosphoprotein</keyword>
<dbReference type="RefSeq" id="WP_078497649.1">
    <property type="nucleotide sequence ID" value="NZ_MSZX01000002.1"/>
</dbReference>
<evidence type="ECO:0000256" key="8">
    <source>
        <dbReference type="PROSITE-ProRule" id="PRU01091"/>
    </source>
</evidence>
<dbReference type="Gene3D" id="1.10.10.10">
    <property type="entry name" value="Winged helix-like DNA-binding domain superfamily/Winged helix DNA-binding domain"/>
    <property type="match status" value="1"/>
</dbReference>
<feature type="domain" description="Response regulatory" evidence="9">
    <location>
        <begin position="5"/>
        <end position="118"/>
    </location>
</feature>
<evidence type="ECO:0000256" key="2">
    <source>
        <dbReference type="ARBA" id="ARBA00022553"/>
    </source>
</evidence>
<evidence type="ECO:0000313" key="11">
    <source>
        <dbReference type="EMBL" id="OPA80301.1"/>
    </source>
</evidence>
<dbReference type="Pfam" id="PF00072">
    <property type="entry name" value="Response_reg"/>
    <property type="match status" value="1"/>
</dbReference>
<evidence type="ECO:0000256" key="4">
    <source>
        <dbReference type="ARBA" id="ARBA00023015"/>
    </source>
</evidence>
<dbReference type="FunFam" id="3.40.50.2300:FF:000001">
    <property type="entry name" value="DNA-binding response regulator PhoB"/>
    <property type="match status" value="1"/>
</dbReference>
<evidence type="ECO:0000259" key="9">
    <source>
        <dbReference type="PROSITE" id="PS50110"/>
    </source>
</evidence>
<keyword evidence="5 8" id="KW-0238">DNA-binding</keyword>
<dbReference type="SMART" id="SM00862">
    <property type="entry name" value="Trans_reg_C"/>
    <property type="match status" value="1"/>
</dbReference>
<dbReference type="AlphaFoldDB" id="A0A1T2XKA9"/>
<keyword evidence="3" id="KW-0902">Two-component regulatory system</keyword>
<dbReference type="InterPro" id="IPR039420">
    <property type="entry name" value="WalR-like"/>
</dbReference>
<dbReference type="InterPro" id="IPR036388">
    <property type="entry name" value="WH-like_DNA-bd_sf"/>
</dbReference>
<feature type="domain" description="OmpR/PhoB-type" evidence="10">
    <location>
        <begin position="127"/>
        <end position="224"/>
    </location>
</feature>
<dbReference type="PROSITE" id="PS51755">
    <property type="entry name" value="OMPR_PHOB"/>
    <property type="match status" value="1"/>
</dbReference>
<dbReference type="GO" id="GO:0032993">
    <property type="term" value="C:protein-DNA complex"/>
    <property type="evidence" value="ECO:0007669"/>
    <property type="project" value="TreeGrafter"/>
</dbReference>
<dbReference type="Gene3D" id="6.10.250.690">
    <property type="match status" value="1"/>
</dbReference>
<keyword evidence="4" id="KW-0805">Transcription regulation</keyword>